<dbReference type="GO" id="GO:0006406">
    <property type="term" value="P:mRNA export from nucleus"/>
    <property type="evidence" value="ECO:0007669"/>
    <property type="project" value="InterPro"/>
</dbReference>
<dbReference type="InterPro" id="IPR032302">
    <property type="entry name" value="THOC2_N"/>
</dbReference>
<organism evidence="1 2">
    <name type="scientific">Schistosoma margrebowiei</name>
    <dbReference type="NCBI Taxonomy" id="48269"/>
    <lineage>
        <taxon>Eukaryota</taxon>
        <taxon>Metazoa</taxon>
        <taxon>Spiralia</taxon>
        <taxon>Lophotrochozoa</taxon>
        <taxon>Platyhelminthes</taxon>
        <taxon>Trematoda</taxon>
        <taxon>Digenea</taxon>
        <taxon>Strigeidida</taxon>
        <taxon>Schistosomatoidea</taxon>
        <taxon>Schistosomatidae</taxon>
        <taxon>Schistosoma</taxon>
    </lineage>
</organism>
<dbReference type="GO" id="GO:0006397">
    <property type="term" value="P:mRNA processing"/>
    <property type="evidence" value="ECO:0007669"/>
    <property type="project" value="InterPro"/>
</dbReference>
<proteinExistence type="predicted"/>
<evidence type="ECO:0000313" key="2">
    <source>
        <dbReference type="Proteomes" id="UP000277204"/>
    </source>
</evidence>
<dbReference type="PANTHER" id="PTHR21597">
    <property type="entry name" value="THO2 PROTEIN"/>
    <property type="match status" value="1"/>
</dbReference>
<dbReference type="Proteomes" id="UP000277204">
    <property type="component" value="Unassembled WGS sequence"/>
</dbReference>
<keyword evidence="2" id="KW-1185">Reference proteome</keyword>
<gene>
    <name evidence="1" type="ORF">SMRZ_LOCUS23808</name>
</gene>
<dbReference type="EMBL" id="UZAI01019949">
    <property type="protein sequence ID" value="VDP48783.1"/>
    <property type="molecule type" value="Genomic_DNA"/>
</dbReference>
<reference evidence="1 2" key="1">
    <citation type="submission" date="2018-11" db="EMBL/GenBank/DDBJ databases">
        <authorList>
            <consortium name="Pathogen Informatics"/>
        </authorList>
    </citation>
    <scope>NUCLEOTIDE SEQUENCE [LARGE SCALE GENOMIC DNA]</scope>
    <source>
        <strain evidence="1 2">Zambia</strain>
    </source>
</reference>
<dbReference type="AlphaFoldDB" id="A0A183N683"/>
<protein>
    <submittedName>
        <fullName evidence="1">Uncharacterized protein</fullName>
    </submittedName>
</protein>
<evidence type="ECO:0000313" key="1">
    <source>
        <dbReference type="EMBL" id="VDP48783.1"/>
    </source>
</evidence>
<dbReference type="InterPro" id="IPR040007">
    <property type="entry name" value="Tho2"/>
</dbReference>
<dbReference type="Pfam" id="PF16134">
    <property type="entry name" value="THOC2_N"/>
    <property type="match status" value="1"/>
</dbReference>
<dbReference type="PANTHER" id="PTHR21597:SF0">
    <property type="entry name" value="THO COMPLEX SUBUNIT 2"/>
    <property type="match status" value="1"/>
</dbReference>
<accession>A0A183N683</accession>
<dbReference type="STRING" id="48269.A0A183N683"/>
<name>A0A183N683_9TREM</name>
<dbReference type="GO" id="GO:0000445">
    <property type="term" value="C:THO complex part of transcription export complex"/>
    <property type="evidence" value="ECO:0007669"/>
    <property type="project" value="TreeGrafter"/>
</dbReference>
<dbReference type="GO" id="GO:0003729">
    <property type="term" value="F:mRNA binding"/>
    <property type="evidence" value="ECO:0007669"/>
    <property type="project" value="TreeGrafter"/>
</dbReference>
<sequence length="252" mass="29328">MVASVKLFTDLVLKLINGEGKIDILAKLVPELFKIFGGNGSFESNLLDSLWLIDSSIADINSESVRDRFYRLIEILKNHVNPALIMERFCEETLENLSFIQSKQQFQTRYVRTKTRLFFKQQKFNLLREENEGYAKLITELCQIKSTASMEAVMVQIRSLIGYFDLDPNRVLDLILDVCEFRGDMYEEFVQLIRLYNPDRIDMTNILGHKYHFTQEPGVNTPESLYKVSAFLIWKKLIDLDVLYGHVSYSVT</sequence>